<dbReference type="Pfam" id="PF08245">
    <property type="entry name" value="Mur_ligase_M"/>
    <property type="match status" value="1"/>
</dbReference>
<keyword evidence="5" id="KW-0479">Metal-binding</keyword>
<accession>A0A1Y0IS00</accession>
<dbReference type="InterPro" id="IPR036565">
    <property type="entry name" value="Mur-like_cat_sf"/>
</dbReference>
<dbReference type="PIRSF" id="PIRSF001563">
    <property type="entry name" value="Folylpolyglu_synth"/>
    <property type="match status" value="1"/>
</dbReference>
<organism evidence="14 15">
    <name type="scientific">Tumebacillus avium</name>
    <dbReference type="NCBI Taxonomy" id="1903704"/>
    <lineage>
        <taxon>Bacteria</taxon>
        <taxon>Bacillati</taxon>
        <taxon>Bacillota</taxon>
        <taxon>Bacilli</taxon>
        <taxon>Bacillales</taxon>
        <taxon>Alicyclobacillaceae</taxon>
        <taxon>Tumebacillus</taxon>
    </lineage>
</organism>
<dbReference type="EMBL" id="CP021434">
    <property type="protein sequence ID" value="ARU63291.1"/>
    <property type="molecule type" value="Genomic_DNA"/>
</dbReference>
<dbReference type="EC" id="6.3.2.17" evidence="3"/>
<reference evidence="15" key="1">
    <citation type="submission" date="2017-05" db="EMBL/GenBank/DDBJ databases">
        <authorList>
            <person name="Sung H."/>
        </authorList>
    </citation>
    <scope>NUCLEOTIDE SEQUENCE [LARGE SCALE GENOMIC DNA]</scope>
    <source>
        <strain evidence="15">AR23208</strain>
    </source>
</reference>
<keyword evidence="4 11" id="KW-0436">Ligase</keyword>
<dbReference type="GO" id="GO:0004326">
    <property type="term" value="F:tetrahydrofolylpolyglutamate synthase activity"/>
    <property type="evidence" value="ECO:0007669"/>
    <property type="project" value="UniProtKB-EC"/>
</dbReference>
<evidence type="ECO:0000256" key="2">
    <source>
        <dbReference type="ARBA" id="ARBA00008276"/>
    </source>
</evidence>
<sequence>MSAIDWIHSFDRFDGKGGIKPGLERMVAMLDRLGRPHDALRFVHVAGTNGKGSTCSYLASMLQTAGYKVGLYTSPYLIQFHDRMTVGGVNISDADLADIVGQLRPVVEEVAATEAGRPTEFEVLSVVSIMHYARQEVDVVVWETGLGGRLDSTNVVTPLLSLITNVGMDHQAILGDTIEQIAAEKAGIIKPGVPVLTTAWGKALEVIAQTADENGSELLQFDRDFSAERTAFGWDGQTFDWQGPGVAFGGLQIKMLGQHQIFNASLAVAACVKLRELGIEVSEESMRAGLMNTVWAGRLEVVAQSPLTVLDGAHNPEGAQALGAALQELMPERKAVLIVGVMADKAIPEVLAPLLPLASQVIVTRADMPRSASVETLAQMIHGLDPELPVALSQSVEEAFRLARERVQGTDETIVCTGSLYMISEARALFFH</sequence>
<evidence type="ECO:0000256" key="4">
    <source>
        <dbReference type="ARBA" id="ARBA00022598"/>
    </source>
</evidence>
<evidence type="ECO:0000256" key="10">
    <source>
        <dbReference type="ARBA" id="ARBA00047493"/>
    </source>
</evidence>
<dbReference type="Gene3D" id="3.40.1190.10">
    <property type="entry name" value="Mur-like, catalytic domain"/>
    <property type="match status" value="1"/>
</dbReference>
<comment type="catalytic activity">
    <reaction evidence="10">
        <text>(6S)-5,6,7,8-tetrahydrofolyl-(gamma-L-Glu)(n) + L-glutamate + ATP = (6S)-5,6,7,8-tetrahydrofolyl-(gamma-L-Glu)(n+1) + ADP + phosphate + H(+)</text>
        <dbReference type="Rhea" id="RHEA:10580"/>
        <dbReference type="Rhea" id="RHEA-COMP:14738"/>
        <dbReference type="Rhea" id="RHEA-COMP:14740"/>
        <dbReference type="ChEBI" id="CHEBI:15378"/>
        <dbReference type="ChEBI" id="CHEBI:29985"/>
        <dbReference type="ChEBI" id="CHEBI:30616"/>
        <dbReference type="ChEBI" id="CHEBI:43474"/>
        <dbReference type="ChEBI" id="CHEBI:141005"/>
        <dbReference type="ChEBI" id="CHEBI:456216"/>
        <dbReference type="EC" id="6.3.2.17"/>
    </reaction>
</comment>
<evidence type="ECO:0000256" key="6">
    <source>
        <dbReference type="ARBA" id="ARBA00022741"/>
    </source>
</evidence>
<dbReference type="PANTHER" id="PTHR11136:SF0">
    <property type="entry name" value="DIHYDROFOLATE SYNTHETASE-RELATED"/>
    <property type="match status" value="1"/>
</dbReference>
<evidence type="ECO:0000256" key="11">
    <source>
        <dbReference type="PIRNR" id="PIRNR001563"/>
    </source>
</evidence>
<evidence type="ECO:0000313" key="14">
    <source>
        <dbReference type="EMBL" id="ARU63291.1"/>
    </source>
</evidence>
<dbReference type="GO" id="GO:0005524">
    <property type="term" value="F:ATP binding"/>
    <property type="evidence" value="ECO:0007669"/>
    <property type="project" value="UniProtKB-KW"/>
</dbReference>
<keyword evidence="7 11" id="KW-0067">ATP-binding</keyword>
<evidence type="ECO:0000256" key="3">
    <source>
        <dbReference type="ARBA" id="ARBA00013025"/>
    </source>
</evidence>
<evidence type="ECO:0000259" key="12">
    <source>
        <dbReference type="Pfam" id="PF02875"/>
    </source>
</evidence>
<dbReference type="Pfam" id="PF02875">
    <property type="entry name" value="Mur_ligase_C"/>
    <property type="match status" value="1"/>
</dbReference>
<keyword evidence="8" id="KW-0460">Magnesium</keyword>
<gene>
    <name evidence="14" type="ORF">CBW65_21625</name>
</gene>
<dbReference type="SUPFAM" id="SSF53623">
    <property type="entry name" value="MurD-like peptide ligases, catalytic domain"/>
    <property type="match status" value="1"/>
</dbReference>
<dbReference type="OrthoDB" id="9809356at2"/>
<dbReference type="InterPro" id="IPR036615">
    <property type="entry name" value="Mur_ligase_C_dom_sf"/>
</dbReference>
<dbReference type="InterPro" id="IPR013221">
    <property type="entry name" value="Mur_ligase_cen"/>
</dbReference>
<feature type="domain" description="Mur ligase central" evidence="13">
    <location>
        <begin position="45"/>
        <end position="271"/>
    </location>
</feature>
<comment type="cofactor">
    <cofactor evidence="1">
        <name>Mg(2+)</name>
        <dbReference type="ChEBI" id="CHEBI:18420"/>
    </cofactor>
</comment>
<proteinExistence type="inferred from homology"/>
<evidence type="ECO:0000256" key="8">
    <source>
        <dbReference type="ARBA" id="ARBA00022842"/>
    </source>
</evidence>
<dbReference type="SUPFAM" id="SSF53244">
    <property type="entry name" value="MurD-like peptide ligases, peptide-binding domain"/>
    <property type="match status" value="1"/>
</dbReference>
<dbReference type="KEGG" id="tum:CBW65_21625"/>
<dbReference type="Gene3D" id="3.90.190.20">
    <property type="entry name" value="Mur ligase, C-terminal domain"/>
    <property type="match status" value="1"/>
</dbReference>
<protein>
    <recommendedName>
        <fullName evidence="3">tetrahydrofolate synthase</fullName>
        <ecNumber evidence="3">6.3.2.17</ecNumber>
    </recommendedName>
    <alternativeName>
        <fullName evidence="9">Tetrahydrofolylpolyglutamate synthase</fullName>
    </alternativeName>
</protein>
<dbReference type="GO" id="GO:0008841">
    <property type="term" value="F:dihydrofolate synthase activity"/>
    <property type="evidence" value="ECO:0007669"/>
    <property type="project" value="TreeGrafter"/>
</dbReference>
<evidence type="ECO:0000259" key="13">
    <source>
        <dbReference type="Pfam" id="PF08245"/>
    </source>
</evidence>
<evidence type="ECO:0000256" key="9">
    <source>
        <dbReference type="ARBA" id="ARBA00030592"/>
    </source>
</evidence>
<evidence type="ECO:0000313" key="15">
    <source>
        <dbReference type="Proteomes" id="UP000195437"/>
    </source>
</evidence>
<dbReference type="InterPro" id="IPR018109">
    <property type="entry name" value="Folylpolyglutamate_synth_CS"/>
</dbReference>
<dbReference type="InterPro" id="IPR001645">
    <property type="entry name" value="Folylpolyglutamate_synth"/>
</dbReference>
<evidence type="ECO:0000256" key="7">
    <source>
        <dbReference type="ARBA" id="ARBA00022840"/>
    </source>
</evidence>
<dbReference type="InterPro" id="IPR004101">
    <property type="entry name" value="Mur_ligase_C"/>
</dbReference>
<feature type="domain" description="Mur ligase C-terminal" evidence="12">
    <location>
        <begin position="297"/>
        <end position="419"/>
    </location>
</feature>
<keyword evidence="15" id="KW-1185">Reference proteome</keyword>
<dbReference type="AlphaFoldDB" id="A0A1Y0IS00"/>
<dbReference type="RefSeq" id="WP_087458635.1">
    <property type="nucleotide sequence ID" value="NZ_CP021434.1"/>
</dbReference>
<dbReference type="PROSITE" id="PS01011">
    <property type="entry name" value="FOLYLPOLYGLU_SYNT_1"/>
    <property type="match status" value="1"/>
</dbReference>
<comment type="similarity">
    <text evidence="2 11">Belongs to the folylpolyglutamate synthase family.</text>
</comment>
<keyword evidence="6 11" id="KW-0547">Nucleotide-binding</keyword>
<evidence type="ECO:0000256" key="5">
    <source>
        <dbReference type="ARBA" id="ARBA00022723"/>
    </source>
</evidence>
<name>A0A1Y0IS00_9BACL</name>
<evidence type="ECO:0000256" key="1">
    <source>
        <dbReference type="ARBA" id="ARBA00001946"/>
    </source>
</evidence>
<dbReference type="NCBIfam" id="TIGR01499">
    <property type="entry name" value="folC"/>
    <property type="match status" value="1"/>
</dbReference>
<dbReference type="FunFam" id="3.40.1190.10:FF:000011">
    <property type="entry name" value="Folylpolyglutamate synthase/dihydrofolate synthase"/>
    <property type="match status" value="1"/>
</dbReference>
<dbReference type="GO" id="GO:0005737">
    <property type="term" value="C:cytoplasm"/>
    <property type="evidence" value="ECO:0007669"/>
    <property type="project" value="TreeGrafter"/>
</dbReference>
<dbReference type="GO" id="GO:0046872">
    <property type="term" value="F:metal ion binding"/>
    <property type="evidence" value="ECO:0007669"/>
    <property type="project" value="UniProtKB-KW"/>
</dbReference>
<dbReference type="PANTHER" id="PTHR11136">
    <property type="entry name" value="FOLYLPOLYGLUTAMATE SYNTHASE-RELATED"/>
    <property type="match status" value="1"/>
</dbReference>
<dbReference type="Proteomes" id="UP000195437">
    <property type="component" value="Chromosome"/>
</dbReference>